<evidence type="ECO:0000313" key="1">
    <source>
        <dbReference type="EMBL" id="EDL83049.1"/>
    </source>
</evidence>
<proteinExistence type="predicted"/>
<gene>
    <name evidence="1" type="ORF">rCG_44969</name>
</gene>
<dbReference type="EMBL" id="CH474059">
    <property type="protein sequence ID" value="EDL83049.1"/>
    <property type="molecule type" value="Genomic_DNA"/>
</dbReference>
<sequence length="15" mass="1567">MPSLGHPNSGRGSRN</sequence>
<protein>
    <submittedName>
        <fullName evidence="1">RCG44969, isoform CRA_a</fullName>
    </submittedName>
</protein>
<reference evidence="2" key="1">
    <citation type="submission" date="2005-09" db="EMBL/GenBank/DDBJ databases">
        <authorList>
            <person name="Mural R.J."/>
            <person name="Li P.W."/>
            <person name="Adams M.D."/>
            <person name="Amanatides P.G."/>
            <person name="Baden-Tillson H."/>
            <person name="Barnstead M."/>
            <person name="Chin S.H."/>
            <person name="Dew I."/>
            <person name="Evans C.A."/>
            <person name="Ferriera S."/>
            <person name="Flanigan M."/>
            <person name="Fosler C."/>
            <person name="Glodek A."/>
            <person name="Gu Z."/>
            <person name="Holt R.A."/>
            <person name="Jennings D."/>
            <person name="Kraft C.L."/>
            <person name="Lu F."/>
            <person name="Nguyen T."/>
            <person name="Nusskern D.R."/>
            <person name="Pfannkoch C.M."/>
            <person name="Sitter C."/>
            <person name="Sutton G.G."/>
            <person name="Venter J.C."/>
            <person name="Wang Z."/>
            <person name="Woodage T."/>
            <person name="Zheng X.H."/>
            <person name="Zhong F."/>
        </authorList>
    </citation>
    <scope>NUCLEOTIDE SEQUENCE [LARGE SCALE GENOMIC DNA]</scope>
    <source>
        <strain>BN</strain>
        <strain evidence="2">Sprague-Dawley</strain>
    </source>
</reference>
<name>A6KJW1_RAT</name>
<accession>A6KJW1</accession>
<evidence type="ECO:0000313" key="2">
    <source>
        <dbReference type="Proteomes" id="UP000234681"/>
    </source>
</evidence>
<feature type="non-terminal residue" evidence="1">
    <location>
        <position position="15"/>
    </location>
</feature>
<organism evidence="1 2">
    <name type="scientific">Rattus norvegicus</name>
    <name type="common">Rat</name>
    <dbReference type="NCBI Taxonomy" id="10116"/>
    <lineage>
        <taxon>Eukaryota</taxon>
        <taxon>Metazoa</taxon>
        <taxon>Chordata</taxon>
        <taxon>Craniata</taxon>
        <taxon>Vertebrata</taxon>
        <taxon>Euteleostomi</taxon>
        <taxon>Mammalia</taxon>
        <taxon>Eutheria</taxon>
        <taxon>Euarchontoglires</taxon>
        <taxon>Glires</taxon>
        <taxon>Rodentia</taxon>
        <taxon>Myomorpha</taxon>
        <taxon>Muroidea</taxon>
        <taxon>Muridae</taxon>
        <taxon>Murinae</taxon>
        <taxon>Rattus</taxon>
    </lineage>
</organism>
<dbReference type="Proteomes" id="UP000234681">
    <property type="component" value="Chromosome 1"/>
</dbReference>